<evidence type="ECO:0000313" key="3">
    <source>
        <dbReference type="Proteomes" id="UP000524450"/>
    </source>
</evidence>
<sequence>MSIESLLAELNLQEFQKRTVMHVHDRMFGAGQRRFLVADEVGLGKTKVAQGVMAKATAGRRRPNVLYVASSGHIVSQNLHKLRTKRLMPESFGSLCLLAETAYASGIEGKLIGLTPIKDLRSDHFGSVRERALLYNLLMRRHRSLMAESAVYEFFKGSRANSEIFDRYAEGSLPGAMRDDFERQLDANIIEQLRDPQLRKKHKRAIVGKLRALLAKCTLQKLNPVMIVVDEIQRFSDSLLTDTPTPQVGFLLKRPILVLSATPYQPGVPGDHSSKEPHKGFMELVEFLNPDRPDDVEKVKRALLAMRTALLANRISKSLLQQAVEDLGNHLRNFMVRTERPFDAHVERIAVDADIDGADLGALRQAMNLLKKAAPSAKNRHHRFAELVELWKSVPYVAGALSSRYVTGKGFAEVLRTRTRMPTPATLSFAQLYRSVPLGEPAHARLRAMIREMGSDAIQRRLWVPPARPYVEAPFGVQDEASSKTLVFTSWGAAPAAIATALNLFVEPRPGRKRDLDFVRTNKPDGQNTPVRSVYLLGAPLWRFAEGSDPFEAMRGAGKALPASKLIAQVRAQLSRAGCLDVSRAARSKNFVDLALGLNARPSYPMATAQTASYMTPARELMDDVVYVDRVKVASAHGDDLAELAAAAPGTCAYRALRRAIPELEKNRPALFGAAIAIGASITRLFQRPGAVAIVEGARSSKKTPYWRKVLRFCLENDLQSVLDEYVFLLVRDSSEKDPGKLADEVAQTIQVALSTVGGLHVAHPKAKPKAPYGAAMYARALGEHDTPEDSELKEQKKSATGNVAKKPIRKKGGHANPLLTAFNSPFPPFVLTTTSTGQEGLDMHRYCRRLVHWNLPNSPLALEQREGRVDRYLSLGVRTNIAKLDFPLSGTQPLAHPWGLLLQAAEARTSQHSSILAPLWHFGEGQPIKAIAFNVPFSKEETAWKRLLEEASWYRLVLGQPDPHALLERLSNASAHNRLEIAGVRIDLTPRVPAIKESSSRISLYG</sequence>
<comment type="caution">
    <text evidence="2">The sequence shown here is derived from an EMBL/GenBank/DDBJ whole genome shotgun (WGS) entry which is preliminary data.</text>
</comment>
<gene>
    <name evidence="2" type="ORF">GGD71_005700</name>
</gene>
<protein>
    <recommendedName>
        <fullName evidence="4">Helicase ATP-binding domain-containing protein</fullName>
    </recommendedName>
</protein>
<feature type="region of interest" description="Disordered" evidence="1">
    <location>
        <begin position="785"/>
        <end position="812"/>
    </location>
</feature>
<evidence type="ECO:0008006" key="4">
    <source>
        <dbReference type="Google" id="ProtNLM"/>
    </source>
</evidence>
<dbReference type="Gene3D" id="3.40.50.300">
    <property type="entry name" value="P-loop containing nucleotide triphosphate hydrolases"/>
    <property type="match status" value="2"/>
</dbReference>
<evidence type="ECO:0000313" key="2">
    <source>
        <dbReference type="EMBL" id="MBB4224891.1"/>
    </source>
</evidence>
<dbReference type="InterPro" id="IPR027417">
    <property type="entry name" value="P-loop_NTPase"/>
</dbReference>
<name>A0A840G6L4_9BURK</name>
<accession>A0A840G6L4</accession>
<evidence type="ECO:0000256" key="1">
    <source>
        <dbReference type="SAM" id="MobiDB-lite"/>
    </source>
</evidence>
<dbReference type="Proteomes" id="UP000524450">
    <property type="component" value="Unassembled WGS sequence"/>
</dbReference>
<dbReference type="RefSeq" id="WP_184641755.1">
    <property type="nucleotide sequence ID" value="NZ_JACIFZ010000009.1"/>
</dbReference>
<dbReference type="EMBL" id="JACIFZ010000009">
    <property type="protein sequence ID" value="MBB4224891.1"/>
    <property type="molecule type" value="Genomic_DNA"/>
</dbReference>
<proteinExistence type="predicted"/>
<dbReference type="SUPFAM" id="SSF52540">
    <property type="entry name" value="P-loop containing nucleoside triphosphate hydrolases"/>
    <property type="match status" value="2"/>
</dbReference>
<dbReference type="AlphaFoldDB" id="A0A840G6L4"/>
<organism evidence="2 3">
    <name type="scientific">Variovorax guangxiensis</name>
    <dbReference type="NCBI Taxonomy" id="1775474"/>
    <lineage>
        <taxon>Bacteria</taxon>
        <taxon>Pseudomonadati</taxon>
        <taxon>Pseudomonadota</taxon>
        <taxon>Betaproteobacteria</taxon>
        <taxon>Burkholderiales</taxon>
        <taxon>Comamonadaceae</taxon>
        <taxon>Variovorax</taxon>
    </lineage>
</organism>
<reference evidence="2 3" key="1">
    <citation type="submission" date="2020-08" db="EMBL/GenBank/DDBJ databases">
        <title>Genomic Encyclopedia of Type Strains, Phase IV (KMG-V): Genome sequencing to study the core and pangenomes of soil and plant-associated prokaryotes.</title>
        <authorList>
            <person name="Whitman W."/>
        </authorList>
    </citation>
    <scope>NUCLEOTIDE SEQUENCE [LARGE SCALE GENOMIC DNA]</scope>
    <source>
        <strain evidence="2 3">34/80</strain>
    </source>
</reference>
<feature type="compositionally biased region" description="Basic and acidic residues" evidence="1">
    <location>
        <begin position="785"/>
        <end position="798"/>
    </location>
</feature>